<dbReference type="AlphaFoldDB" id="A0A7J6Y2N7"/>
<evidence type="ECO:0000313" key="1">
    <source>
        <dbReference type="EMBL" id="KAF5220646.1"/>
    </source>
</evidence>
<accession>A0A7J6Y2N7</accession>
<sequence>MIAWTVYDYRNFSYESNRSISGIKEEEMKRINAIESNREEARERQLNVFCERAKHEAEKMTKELEQRGGATLDELQKTLEVKKRESSVLQADRENRIWEYEQTLGKIRTRKQDEESASERLRQAMQQPEQELSLRQSAIETREQQLEMVQLDGARGREAIMRERHSIEAVRRTVREERRRQRRQWIHQIKETNPRVLEPVRLLAEERKKKCEQATAKEDVAERALAADIEMIEEYLPKLISLEDIPVNPEETDIIRRQFDEVFTQEEQTYLASAEEEQARKERLGRGLEVYRQRVLDEYVGKKNGKLHDAEATERHLSSVVDQALN</sequence>
<organism evidence="1 2">
    <name type="scientific">Trypanosoma cruzi</name>
    <dbReference type="NCBI Taxonomy" id="5693"/>
    <lineage>
        <taxon>Eukaryota</taxon>
        <taxon>Discoba</taxon>
        <taxon>Euglenozoa</taxon>
        <taxon>Kinetoplastea</taxon>
        <taxon>Metakinetoplastina</taxon>
        <taxon>Trypanosomatida</taxon>
        <taxon>Trypanosomatidae</taxon>
        <taxon>Trypanosoma</taxon>
        <taxon>Schizotrypanum</taxon>
    </lineage>
</organism>
<proteinExistence type="predicted"/>
<dbReference type="EMBL" id="JABDHM010000048">
    <property type="protein sequence ID" value="KAF5220646.1"/>
    <property type="molecule type" value="Genomic_DNA"/>
</dbReference>
<evidence type="ECO:0000313" key="2">
    <source>
        <dbReference type="Proteomes" id="UP000583944"/>
    </source>
</evidence>
<comment type="caution">
    <text evidence="1">The sequence shown here is derived from an EMBL/GenBank/DDBJ whole genome shotgun (WGS) entry which is preliminary data.</text>
</comment>
<protein>
    <submittedName>
        <fullName evidence="1">Uncharacterized protein</fullName>
    </submittedName>
</protein>
<dbReference type="VEuPathDB" id="TriTrypDB:ECC02_006365"/>
<reference evidence="1 2" key="1">
    <citation type="journal article" date="2019" name="Genome Biol. Evol.">
        <title>Nanopore Sequencing Significantly Improves Genome Assembly of the Protozoan Parasite Trypanosoma cruzi.</title>
        <authorList>
            <person name="Diaz-Viraque F."/>
            <person name="Pita S."/>
            <person name="Greif G."/>
            <person name="de Souza R.C.M."/>
            <person name="Iraola G."/>
            <person name="Robello C."/>
        </authorList>
    </citation>
    <scope>NUCLEOTIDE SEQUENCE [LARGE SCALE GENOMIC DNA]</scope>
    <source>
        <strain evidence="1 2">Berenice</strain>
    </source>
</reference>
<gene>
    <name evidence="1" type="ORF">ECC02_006365</name>
</gene>
<dbReference type="Proteomes" id="UP000583944">
    <property type="component" value="Unassembled WGS sequence"/>
</dbReference>
<name>A0A7J6Y2N7_TRYCR</name>